<reference evidence="5" key="1">
    <citation type="submission" date="2020-05" db="EMBL/GenBank/DDBJ databases">
        <authorList>
            <person name="Chiriac C."/>
            <person name="Salcher M."/>
            <person name="Ghai R."/>
            <person name="Kavagutti S V."/>
        </authorList>
    </citation>
    <scope>NUCLEOTIDE SEQUENCE</scope>
</reference>
<feature type="domain" description="Formiminotransferase N-terminal subdomain" evidence="4">
    <location>
        <begin position="1"/>
        <end position="153"/>
    </location>
</feature>
<evidence type="ECO:0000259" key="3">
    <source>
        <dbReference type="SMART" id="SM01221"/>
    </source>
</evidence>
<dbReference type="InterPro" id="IPR051623">
    <property type="entry name" value="FTCD"/>
</dbReference>
<dbReference type="SMART" id="SM01221">
    <property type="entry name" value="FTCD"/>
    <property type="match status" value="1"/>
</dbReference>
<dbReference type="AlphaFoldDB" id="A0A6J6LL15"/>
<dbReference type="Pfam" id="PF07837">
    <property type="entry name" value="FTCD_N"/>
    <property type="match status" value="1"/>
</dbReference>
<protein>
    <recommendedName>
        <fullName evidence="1">glutamate formimidoyltransferase</fullName>
        <ecNumber evidence="1">2.1.2.5</ecNumber>
    </recommendedName>
</protein>
<evidence type="ECO:0000256" key="2">
    <source>
        <dbReference type="ARBA" id="ARBA00022679"/>
    </source>
</evidence>
<accession>A0A6J6LL15</accession>
<dbReference type="GO" id="GO:0005542">
    <property type="term" value="F:folic acid binding"/>
    <property type="evidence" value="ECO:0007669"/>
    <property type="project" value="InterPro"/>
</dbReference>
<evidence type="ECO:0000313" key="5">
    <source>
        <dbReference type="EMBL" id="CAB4662530.1"/>
    </source>
</evidence>
<proteinExistence type="predicted"/>
<evidence type="ECO:0000256" key="1">
    <source>
        <dbReference type="ARBA" id="ARBA00012252"/>
    </source>
</evidence>
<dbReference type="EC" id="2.1.2.5" evidence="1"/>
<dbReference type="SUPFAM" id="SSF55116">
    <property type="entry name" value="Formiminotransferase domain of formiminotransferase-cyclodeaminase"/>
    <property type="match status" value="2"/>
</dbReference>
<dbReference type="GO" id="GO:0030409">
    <property type="term" value="F:glutamate formimidoyltransferase activity"/>
    <property type="evidence" value="ECO:0007669"/>
    <property type="project" value="UniProtKB-EC"/>
</dbReference>
<dbReference type="EMBL" id="CAEZWE010000080">
    <property type="protein sequence ID" value="CAB4662530.1"/>
    <property type="molecule type" value="Genomic_DNA"/>
</dbReference>
<dbReference type="InterPro" id="IPR013802">
    <property type="entry name" value="Formiminotransferase_C"/>
</dbReference>
<organism evidence="5">
    <name type="scientific">freshwater metagenome</name>
    <dbReference type="NCBI Taxonomy" id="449393"/>
    <lineage>
        <taxon>unclassified sequences</taxon>
        <taxon>metagenomes</taxon>
        <taxon>ecological metagenomes</taxon>
    </lineage>
</organism>
<name>A0A6J6LL15_9ZZZZ</name>
<dbReference type="PANTHER" id="PTHR12234:SF1">
    <property type="entry name" value="FORMIMINOTRANSFERASE N-TERMINAL SUBDOMAIN-CONTAINING PROTEIN"/>
    <property type="match status" value="1"/>
</dbReference>
<gene>
    <name evidence="5" type="ORF">UFOPK2169_01512</name>
</gene>
<sequence>MLECVINISEGQNVVVLEKLRESVSGALLDVHTDPDHNRSVFTLVGTDAPRELTRTAIELCNLNTHDGVHPRIGVVDVVPFVPLQGSTMGDAVEARNDFAQWAARELGVPSFLYGHERSLPDIRKSAWKTLLPDVGPNHAHPTAGAICVGAREPLVAWNMWLRDLDLAHTRQIAAQVRSPQIRTLGLQVGEFTQVSCNLIAPDTHGPDVAYDQVEAHARIERCELVGLIPRATLERISPDRWEALDLDETKTIEWRLEHRR</sequence>
<dbReference type="PANTHER" id="PTHR12234">
    <property type="entry name" value="FORMIMINOTRANSFERASE-CYCLODEAMINASE"/>
    <property type="match status" value="1"/>
</dbReference>
<dbReference type="InterPro" id="IPR037070">
    <property type="entry name" value="Formiminotransferase_C_sf"/>
</dbReference>
<dbReference type="InterPro" id="IPR012886">
    <property type="entry name" value="Formiminotransferase_N"/>
</dbReference>
<dbReference type="InterPro" id="IPR037064">
    <property type="entry name" value="Formiminotransferase_N_sf"/>
</dbReference>
<evidence type="ECO:0000259" key="4">
    <source>
        <dbReference type="SMART" id="SM01222"/>
    </source>
</evidence>
<feature type="domain" description="Formiminotransferase C-terminal subdomain" evidence="3">
    <location>
        <begin position="154"/>
        <end position="256"/>
    </location>
</feature>
<keyword evidence="2" id="KW-0808">Transferase</keyword>
<dbReference type="InterPro" id="IPR022384">
    <property type="entry name" value="FormiminoTrfase_cat_dom_sf"/>
</dbReference>
<dbReference type="SMART" id="SM01222">
    <property type="entry name" value="FTCD_N"/>
    <property type="match status" value="1"/>
</dbReference>
<dbReference type="Gene3D" id="3.30.70.670">
    <property type="entry name" value="Formiminotransferase, C-terminal subdomain"/>
    <property type="match status" value="1"/>
</dbReference>
<dbReference type="Gene3D" id="3.30.990.10">
    <property type="entry name" value="Formiminotransferase, N-terminal subdomain"/>
    <property type="match status" value="1"/>
</dbReference>